<dbReference type="InterPro" id="IPR013783">
    <property type="entry name" value="Ig-like_fold"/>
</dbReference>
<comment type="caution">
    <text evidence="8">The sequence shown here is derived from an EMBL/GenBank/DDBJ whole genome shotgun (WGS) entry which is preliminary data.</text>
</comment>
<feature type="region of interest" description="Disordered" evidence="4">
    <location>
        <begin position="931"/>
        <end position="951"/>
    </location>
</feature>
<proteinExistence type="predicted"/>
<feature type="region of interest" description="Disordered" evidence="4">
    <location>
        <begin position="185"/>
        <end position="228"/>
    </location>
</feature>
<feature type="region of interest" description="Disordered" evidence="4">
    <location>
        <begin position="609"/>
        <end position="660"/>
    </location>
</feature>
<dbReference type="PROSITE" id="PS50297">
    <property type="entry name" value="ANK_REP_REGION"/>
    <property type="match status" value="2"/>
</dbReference>
<evidence type="ECO:0000256" key="4">
    <source>
        <dbReference type="SAM" id="MobiDB-lite"/>
    </source>
</evidence>
<feature type="compositionally biased region" description="Polar residues" evidence="4">
    <location>
        <begin position="113"/>
        <end position="126"/>
    </location>
</feature>
<keyword evidence="5" id="KW-1133">Transmembrane helix</keyword>
<evidence type="ECO:0000256" key="3">
    <source>
        <dbReference type="PROSITE-ProRule" id="PRU00023"/>
    </source>
</evidence>
<dbReference type="EMBL" id="JAPQKL010000004">
    <property type="protein sequence ID" value="KAJ5135655.1"/>
    <property type="molecule type" value="Genomic_DNA"/>
</dbReference>
<accession>A0A9W9H166</accession>
<feature type="region of interest" description="Disordered" evidence="4">
    <location>
        <begin position="1074"/>
        <end position="1095"/>
    </location>
</feature>
<dbReference type="Proteomes" id="UP001149079">
    <property type="component" value="Unassembled WGS sequence"/>
</dbReference>
<feature type="domain" description="IPT/TIG" evidence="6">
    <location>
        <begin position="791"/>
        <end position="858"/>
    </location>
</feature>
<dbReference type="SUPFAM" id="SSF81296">
    <property type="entry name" value="E set domains"/>
    <property type="match status" value="1"/>
</dbReference>
<feature type="domain" description="SPT23/MGA2-like DNA-binding" evidence="7">
    <location>
        <begin position="327"/>
        <end position="547"/>
    </location>
</feature>
<dbReference type="RefSeq" id="XP_056522627.1">
    <property type="nucleotide sequence ID" value="XM_056665677.1"/>
</dbReference>
<feature type="repeat" description="ANK" evidence="3">
    <location>
        <begin position="1016"/>
        <end position="1048"/>
    </location>
</feature>
<evidence type="ECO:0000259" key="7">
    <source>
        <dbReference type="Pfam" id="PF25603"/>
    </source>
</evidence>
<feature type="compositionally biased region" description="Acidic residues" evidence="4">
    <location>
        <begin position="1115"/>
        <end position="1128"/>
    </location>
</feature>
<feature type="region of interest" description="Disordered" evidence="4">
    <location>
        <begin position="1252"/>
        <end position="1276"/>
    </location>
</feature>
<evidence type="ECO:0000313" key="9">
    <source>
        <dbReference type="Proteomes" id="UP001149079"/>
    </source>
</evidence>
<evidence type="ECO:0000256" key="5">
    <source>
        <dbReference type="SAM" id="Phobius"/>
    </source>
</evidence>
<organism evidence="8 9">
    <name type="scientific">Penicillium bovifimosum</name>
    <dbReference type="NCBI Taxonomy" id="126998"/>
    <lineage>
        <taxon>Eukaryota</taxon>
        <taxon>Fungi</taxon>
        <taxon>Dikarya</taxon>
        <taxon>Ascomycota</taxon>
        <taxon>Pezizomycotina</taxon>
        <taxon>Eurotiomycetes</taxon>
        <taxon>Eurotiomycetidae</taxon>
        <taxon>Eurotiales</taxon>
        <taxon>Aspergillaceae</taxon>
        <taxon>Penicillium</taxon>
    </lineage>
</organism>
<protein>
    <recommendedName>
        <fullName evidence="10">IPT/TIG domain-containing protein</fullName>
    </recommendedName>
</protein>
<dbReference type="Pfam" id="PF25603">
    <property type="entry name" value="SPT23_MGA2_DBD"/>
    <property type="match status" value="1"/>
</dbReference>
<evidence type="ECO:0000259" key="6">
    <source>
        <dbReference type="Pfam" id="PF01833"/>
    </source>
</evidence>
<evidence type="ECO:0000313" key="8">
    <source>
        <dbReference type="EMBL" id="KAJ5135655.1"/>
    </source>
</evidence>
<feature type="region of interest" description="Disordered" evidence="4">
    <location>
        <begin position="547"/>
        <end position="593"/>
    </location>
</feature>
<feature type="region of interest" description="Disordered" evidence="4">
    <location>
        <begin position="681"/>
        <end position="778"/>
    </location>
</feature>
<dbReference type="Pfam" id="PF01833">
    <property type="entry name" value="TIG"/>
    <property type="match status" value="1"/>
</dbReference>
<feature type="transmembrane region" description="Helical" evidence="5">
    <location>
        <begin position="1362"/>
        <end position="1382"/>
    </location>
</feature>
<name>A0A9W9H166_9EURO</name>
<feature type="compositionally biased region" description="Polar residues" evidence="4">
    <location>
        <begin position="687"/>
        <end position="702"/>
    </location>
</feature>
<feature type="compositionally biased region" description="Low complexity" evidence="4">
    <location>
        <begin position="711"/>
        <end position="723"/>
    </location>
</feature>
<dbReference type="InterPro" id="IPR036770">
    <property type="entry name" value="Ankyrin_rpt-contain_sf"/>
</dbReference>
<dbReference type="OrthoDB" id="71307at2759"/>
<keyword evidence="1" id="KW-0677">Repeat</keyword>
<dbReference type="CDD" id="cd00102">
    <property type="entry name" value="IPT"/>
    <property type="match status" value="1"/>
</dbReference>
<reference evidence="8" key="1">
    <citation type="submission" date="2022-11" db="EMBL/GenBank/DDBJ databases">
        <authorList>
            <person name="Petersen C."/>
        </authorList>
    </citation>
    <scope>NUCLEOTIDE SEQUENCE</scope>
    <source>
        <strain evidence="8">IBT 22155</strain>
    </source>
</reference>
<feature type="compositionally biased region" description="Polar residues" evidence="4">
    <location>
        <begin position="609"/>
        <end position="642"/>
    </location>
</feature>
<evidence type="ECO:0008006" key="10">
    <source>
        <dbReference type="Google" id="ProtNLM"/>
    </source>
</evidence>
<evidence type="ECO:0000256" key="2">
    <source>
        <dbReference type="ARBA" id="ARBA00023043"/>
    </source>
</evidence>
<gene>
    <name evidence="8" type="ORF">N7515_004933</name>
</gene>
<sequence length="1409" mass="152638">MRSAQPSFSPEFSALDPIIMDDDMESTFRNANMDFLDPTKLEMSTENAGGEFDDLFARATNSGPNGASGPSKPNEDQNPLRQVPTLAADSPAESLDDSSHSSSSESPRNHLRQTSVASTNSAAHSENHLASLNYGHEDWMRPELSSVKEESPFNIVPSFSMDGFSMDPDLEVSNKAMDAAFDFESAASSPSPLKTENESLPRPQKRPKPQLWSPSSNNAGLPSADAAPTIHAPGSPFFAFGLNGQSQYPTTVQQDMDRTTFQWDGQSPSSLLEESFGGINMNRQSPLHASLSPSMNFSSPAAYPLPANFASSPAQPQANSKSLQPILTVHPTSLKSRVETQIPIILTLSPLPTGVKKLRLPSHTISKLKFLAPPATEPAPDTLQLYTSLVCTSAMQDRDKIKRAFARTRGVHYQPTSDDERPLDGGDVKICSGCIQRERKRASRKKQRKPEEDELFQKDEEKRVIVFNTSEIKEWTEPPKNSSGGYGDRTSVPPGSMQVELPMRIACYCRHQNEKIGFQVIFTVKDHLDNVIAQAITNSIMITDDHKTQAPSAPAPTGPSPSLADGTQVPGVGVFPSGQHLDSYGAPQSPTDLQGLQQRFSSQYQLTPSSFAATGSTNGASAHQTSRSLSRGASPSDFQGPQSKRRKHSSSGRLPSELTMTRLETPQSSAPAMNNAAQLAAARGFASPTQRPFVTPSSMSQYGNGPPTPSPNNDNNPFFNPTPAQRQSLDNLAGGAMTSTPNSAHPSRPGTPGGSNRNGFQDPNLAMGLGANTSSQVWPPLNNTPHRLPSVIHKLVPAEGSITGGTEVTLLGSGFYPGMEVVFGDTLATTTTFWGDKCLNCLTPPALQPGLVSVMFKHEHPTFGQVQQPHTIMPKQQLFFRYVDDRELQMYRLALNILGQKLGSQADAFHTAQQIMGSDPNALFNMQADMQGNSSGGGQQRQVPGHDNQGKLSDLDSKMLTYLEFIDLDDSPRPPRYNSRNATGQSLLHFAASLGLTRFAAGLLARGANPDVQDNTGNAPMHLAALNGHAHIVHRLRLTGANPSTRSVRGFTAADLATTLPAHQAALLPSRHYRSRSVGSLTSRRRQSSSASLSSMWEVSSASGSLGHAADDLEELNDEEETTDDSDSEPLQFGSSRRSSMHQDADAQLDTNEHNVAPRNAQGFAPPAPLLAWRNQLALQINHFQQSVANAFPNLPALPPMPPMPAMPAMPAIPAIPALPDYQGQGMMRRITNLVPHRPAVGDGWWDYLKGNSTPNPNQPPSYDELFPHPDAAEESDMKKSSLLRAATEAAIDQHFEAQSSAAAVASASTTASTSAPTLAQVEKDEIKDITIGSKVISREQQKHLREQQARRMKGLASDRNLYFIWIPLLILVICAWGRSYVPGIWQGVTDSFEFVKARYTQPAVEMRI</sequence>
<dbReference type="GeneID" id="81404847"/>
<dbReference type="InterPro" id="IPR002110">
    <property type="entry name" value="Ankyrin_rpt"/>
</dbReference>
<keyword evidence="5" id="KW-0812">Transmembrane</keyword>
<feature type="repeat" description="ANK" evidence="3">
    <location>
        <begin position="983"/>
        <end position="1015"/>
    </location>
</feature>
<dbReference type="PROSITE" id="PS50088">
    <property type="entry name" value="ANK_REPEAT"/>
    <property type="match status" value="2"/>
</dbReference>
<feature type="region of interest" description="Disordered" evidence="4">
    <location>
        <begin position="42"/>
        <end position="126"/>
    </location>
</feature>
<dbReference type="Gene3D" id="1.25.40.20">
    <property type="entry name" value="Ankyrin repeat-containing domain"/>
    <property type="match status" value="1"/>
</dbReference>
<feature type="region of interest" description="Disordered" evidence="4">
    <location>
        <begin position="1115"/>
        <end position="1147"/>
    </location>
</feature>
<evidence type="ECO:0000256" key="1">
    <source>
        <dbReference type="ARBA" id="ARBA00022737"/>
    </source>
</evidence>
<dbReference type="SMART" id="SM00248">
    <property type="entry name" value="ANK"/>
    <property type="match status" value="2"/>
</dbReference>
<dbReference type="InterPro" id="IPR002909">
    <property type="entry name" value="IPT_dom"/>
</dbReference>
<dbReference type="PANTHER" id="PTHR24171">
    <property type="entry name" value="ANKYRIN REPEAT DOMAIN-CONTAINING PROTEIN 39-RELATED"/>
    <property type="match status" value="1"/>
</dbReference>
<dbReference type="Pfam" id="PF12796">
    <property type="entry name" value="Ank_2"/>
    <property type="match status" value="1"/>
</dbReference>
<dbReference type="InterPro" id="IPR014756">
    <property type="entry name" value="Ig_E-set"/>
</dbReference>
<dbReference type="SUPFAM" id="SSF48403">
    <property type="entry name" value="Ankyrin repeat"/>
    <property type="match status" value="1"/>
</dbReference>
<dbReference type="Gene3D" id="2.60.40.10">
    <property type="entry name" value="Immunoglobulins"/>
    <property type="match status" value="1"/>
</dbReference>
<keyword evidence="9" id="KW-1185">Reference proteome</keyword>
<feature type="compositionally biased region" description="Basic and acidic residues" evidence="4">
    <location>
        <begin position="1266"/>
        <end position="1276"/>
    </location>
</feature>
<dbReference type="InterPro" id="IPR057962">
    <property type="entry name" value="SPT23_MGA2_DBD"/>
</dbReference>
<keyword evidence="5" id="KW-0472">Membrane</keyword>
<keyword evidence="2 3" id="KW-0040">ANK repeat</keyword>
<reference evidence="8" key="2">
    <citation type="journal article" date="2023" name="IMA Fungus">
        <title>Comparative genomic study of the Penicillium genus elucidates a diverse pangenome and 15 lateral gene transfer events.</title>
        <authorList>
            <person name="Petersen C."/>
            <person name="Sorensen T."/>
            <person name="Nielsen M.R."/>
            <person name="Sondergaard T.E."/>
            <person name="Sorensen J.L."/>
            <person name="Fitzpatrick D.A."/>
            <person name="Frisvad J.C."/>
            <person name="Nielsen K.L."/>
        </authorList>
    </citation>
    <scope>NUCLEOTIDE SEQUENCE</scope>
    <source>
        <strain evidence="8">IBT 22155</strain>
    </source>
</reference>